<keyword evidence="3 8" id="KW-0444">Lipid biosynthesis</keyword>
<evidence type="ECO:0000256" key="9">
    <source>
        <dbReference type="NCBIfam" id="TIGR00517"/>
    </source>
</evidence>
<keyword evidence="2 8" id="KW-0963">Cytoplasm</keyword>
<evidence type="ECO:0000256" key="3">
    <source>
        <dbReference type="ARBA" id="ARBA00022516"/>
    </source>
</evidence>
<proteinExistence type="inferred from homology"/>
<dbReference type="PATRIC" id="fig|1145110.4.peg.1264"/>
<comment type="subcellular location">
    <subcellularLocation>
        <location evidence="8">Cytoplasm</location>
    </subcellularLocation>
</comment>
<comment type="caution">
    <text evidence="12">The sequence shown here is derived from an EMBL/GenBank/DDBJ whole genome shotgun (WGS) entry which is preliminary data.</text>
</comment>
<dbReference type="NCBIfam" id="NF002148">
    <property type="entry name" value="PRK00982.1-2"/>
    <property type="match status" value="1"/>
</dbReference>
<dbReference type="PANTHER" id="PTHR20863">
    <property type="entry name" value="ACYL CARRIER PROTEIN"/>
    <property type="match status" value="1"/>
</dbReference>
<dbReference type="EMBL" id="AMOQ01000005">
    <property type="protein sequence ID" value="EKE79806.1"/>
    <property type="molecule type" value="Genomic_DNA"/>
</dbReference>
<keyword evidence="1 8" id="KW-0596">Phosphopantetheine</keyword>
<dbReference type="PROSITE" id="PS00012">
    <property type="entry name" value="PHOSPHOPANTETHEINE"/>
    <property type="match status" value="1"/>
</dbReference>
<dbReference type="InterPro" id="IPR006162">
    <property type="entry name" value="Ppantetheine_attach_site"/>
</dbReference>
<comment type="PTM">
    <text evidence="10">4'-phosphopantetheine is transferred from CoA to a specific serine of apo-ACP by acpS.</text>
</comment>
<keyword evidence="5 8" id="KW-0276">Fatty acid metabolism</keyword>
<dbReference type="GO" id="GO:0000035">
    <property type="term" value="F:acyl binding"/>
    <property type="evidence" value="ECO:0007669"/>
    <property type="project" value="TreeGrafter"/>
</dbReference>
<evidence type="ECO:0000256" key="7">
    <source>
        <dbReference type="ARBA" id="ARBA00023160"/>
    </source>
</evidence>
<dbReference type="GO" id="GO:0000036">
    <property type="term" value="F:acyl carrier activity"/>
    <property type="evidence" value="ECO:0007669"/>
    <property type="project" value="UniProtKB-UniRule"/>
</dbReference>
<evidence type="ECO:0000256" key="5">
    <source>
        <dbReference type="ARBA" id="ARBA00022832"/>
    </source>
</evidence>
<keyword evidence="7 8" id="KW-0275">Fatty acid biosynthesis</keyword>
<dbReference type="SUPFAM" id="SSF47336">
    <property type="entry name" value="ACP-like"/>
    <property type="match status" value="1"/>
</dbReference>
<comment type="function">
    <text evidence="8 10">Carrier of the growing fatty acid chain in fatty acid biosynthesis.</text>
</comment>
<dbReference type="GO" id="GO:0009245">
    <property type="term" value="P:lipid A biosynthetic process"/>
    <property type="evidence" value="ECO:0007669"/>
    <property type="project" value="TreeGrafter"/>
</dbReference>
<evidence type="ECO:0000259" key="11">
    <source>
        <dbReference type="PROSITE" id="PS50075"/>
    </source>
</evidence>
<dbReference type="HAMAP" id="MF_01217">
    <property type="entry name" value="Acyl_carrier"/>
    <property type="match status" value="1"/>
</dbReference>
<evidence type="ECO:0000313" key="13">
    <source>
        <dbReference type="Proteomes" id="UP000002808"/>
    </source>
</evidence>
<dbReference type="GO" id="GO:0036104">
    <property type="term" value="P:Kdo2-lipid A biosynthetic process"/>
    <property type="evidence" value="ECO:0007669"/>
    <property type="project" value="UniProtKB-UniPathway"/>
</dbReference>
<dbReference type="GO" id="GO:0005829">
    <property type="term" value="C:cytosol"/>
    <property type="evidence" value="ECO:0007669"/>
    <property type="project" value="TreeGrafter"/>
</dbReference>
<reference evidence="12 13" key="1">
    <citation type="submission" date="2012-08" db="EMBL/GenBank/DDBJ databases">
        <title>Comparative Sequence Analysis of H. pylori isolates.</title>
        <authorList>
            <person name="Blanchard T.G."/>
            <person name="Czinn S.J."/>
            <person name="McCracken C.M."/>
            <person name="Abolude K.A."/>
            <person name="Shefchek K.S."/>
            <person name="Maroo A.M."/>
            <person name="Santana-Cruz I.S."/>
            <person name="Tallon L.J."/>
            <person name="Ficke F.W.F."/>
        </authorList>
    </citation>
    <scope>NUCLEOTIDE SEQUENCE [LARGE SCALE GENOMIC DNA]</scope>
    <source>
        <strain evidence="12 13">R018c</strain>
    </source>
</reference>
<dbReference type="UniPathway" id="UPA00360"/>
<evidence type="ECO:0000256" key="2">
    <source>
        <dbReference type="ARBA" id="ARBA00022490"/>
    </source>
</evidence>
<evidence type="ECO:0000256" key="1">
    <source>
        <dbReference type="ARBA" id="ARBA00022450"/>
    </source>
</evidence>
<dbReference type="Pfam" id="PF00550">
    <property type="entry name" value="PP-binding"/>
    <property type="match status" value="1"/>
</dbReference>
<keyword evidence="4 8" id="KW-0597">Phosphoprotein</keyword>
<evidence type="ECO:0000256" key="4">
    <source>
        <dbReference type="ARBA" id="ARBA00022553"/>
    </source>
</evidence>
<dbReference type="InterPro" id="IPR036736">
    <property type="entry name" value="ACP-like_sf"/>
</dbReference>
<dbReference type="Proteomes" id="UP000002808">
    <property type="component" value="Unassembled WGS sequence"/>
</dbReference>
<comment type="similarity">
    <text evidence="8">Belongs to the acyl carrier protein (ACP) family.</text>
</comment>
<feature type="domain" description="Carrier" evidence="11">
    <location>
        <begin position="302"/>
        <end position="377"/>
    </location>
</feature>
<keyword evidence="6 8" id="KW-0443">Lipid metabolism</keyword>
<dbReference type="NCBIfam" id="NF002150">
    <property type="entry name" value="PRK00982.1-4"/>
    <property type="match status" value="1"/>
</dbReference>
<dbReference type="Gene3D" id="1.10.1200.10">
    <property type="entry name" value="ACP-like"/>
    <property type="match status" value="1"/>
</dbReference>
<dbReference type="InterPro" id="IPR003231">
    <property type="entry name" value="ACP"/>
</dbReference>
<evidence type="ECO:0000256" key="10">
    <source>
        <dbReference type="RuleBase" id="RU003545"/>
    </source>
</evidence>
<dbReference type="UniPathway" id="UPA00094"/>
<comment type="PTM">
    <text evidence="8">4'-phosphopantetheine is transferred from CoA to a specific serine of apo-ACP by AcpS. This modification is essential for activity because fatty acids are bound in thioester linkage to the sulfhydryl of the prosthetic group.</text>
</comment>
<feature type="modified residue" description="O-(pantetheine 4'-phosphoryl)serine" evidence="8">
    <location>
        <position position="337"/>
    </location>
</feature>
<dbReference type="GO" id="GO:0016020">
    <property type="term" value="C:membrane"/>
    <property type="evidence" value="ECO:0007669"/>
    <property type="project" value="GOC"/>
</dbReference>
<dbReference type="NCBIfam" id="TIGR00517">
    <property type="entry name" value="acyl_carrier"/>
    <property type="match status" value="1"/>
</dbReference>
<name>K2J9C4_HELPX</name>
<dbReference type="FunFam" id="1.10.1200.10:FF:000006">
    <property type="entry name" value="Acyl carrier protein"/>
    <property type="match status" value="1"/>
</dbReference>
<dbReference type="PANTHER" id="PTHR20863:SF76">
    <property type="entry name" value="CARRIER DOMAIN-CONTAINING PROTEIN"/>
    <property type="match status" value="1"/>
</dbReference>
<dbReference type="PROSITE" id="PS50075">
    <property type="entry name" value="CARRIER"/>
    <property type="match status" value="1"/>
</dbReference>
<organism evidence="12 13">
    <name type="scientific">Helicobacter pylori R018c</name>
    <dbReference type="NCBI Taxonomy" id="1145110"/>
    <lineage>
        <taxon>Bacteria</taxon>
        <taxon>Pseudomonadati</taxon>
        <taxon>Campylobacterota</taxon>
        <taxon>Epsilonproteobacteria</taxon>
        <taxon>Campylobacterales</taxon>
        <taxon>Helicobacteraceae</taxon>
        <taxon>Helicobacter</taxon>
    </lineage>
</organism>
<protein>
    <recommendedName>
        <fullName evidence="8 9">Acyl carrier protein</fullName>
        <shortName evidence="8">ACP</shortName>
    </recommendedName>
</protein>
<evidence type="ECO:0000313" key="12">
    <source>
        <dbReference type="EMBL" id="EKE79806.1"/>
    </source>
</evidence>
<evidence type="ECO:0000256" key="6">
    <source>
        <dbReference type="ARBA" id="ARBA00023098"/>
    </source>
</evidence>
<accession>K2J9C4</accession>
<evidence type="ECO:0000256" key="8">
    <source>
        <dbReference type="HAMAP-Rule" id="MF_01217"/>
    </source>
</evidence>
<dbReference type="AlphaFoldDB" id="K2J9C4"/>
<comment type="pathway">
    <text evidence="8 10">Lipid metabolism; fatty acid biosynthesis.</text>
</comment>
<sequence>MHRMYEKAIEQDANRFKRYQSELRSVKLDLMQKGFDDFNGAAFNRIESLKKEFSEQEQSKRESLVRLNEVINLFKKSIDKVFDRVSAFTWEKYKEQNDDEEDDEANYREFEEIKKMVLYFRDFNLFYLDWYEWSEEEIQETRDSLDKCNELLQLHYSLKNLQTLREFKEEEDNDYQESLNDEELQNDLREWRDLRNTPEEANKREFEEIKEMVLYFRDRSLFFLDWYELSEEEIQKHRDWMDNDNKLLQLDYSLRNLSILKGYKERNEKVYQESLNNEELQNNLREWRQSKNQQNNNKAFNTNLFEDIQAVIAEQLNVDAAQVTPKAEFVKDLGADSLDVVELIMALEEKFGIEITDEQVEKIVNVGDVVKYIEGNKLA</sequence>
<gene>
    <name evidence="8" type="primary">acpP</name>
    <name evidence="12" type="ORF">OUC_1291</name>
</gene>
<dbReference type="InterPro" id="IPR009081">
    <property type="entry name" value="PP-bd_ACP"/>
</dbReference>